<dbReference type="InterPro" id="IPR002818">
    <property type="entry name" value="DJ-1/PfpI"/>
</dbReference>
<keyword evidence="4" id="KW-1185">Reference proteome</keyword>
<dbReference type="RefSeq" id="WP_067762648.1">
    <property type="nucleotide sequence ID" value="NZ_CP183909.1"/>
</dbReference>
<evidence type="ECO:0000259" key="2">
    <source>
        <dbReference type="Pfam" id="PF01965"/>
    </source>
</evidence>
<dbReference type="STRING" id="1443941.A9J31_13440"/>
<dbReference type="PANTHER" id="PTHR42733:SF2">
    <property type="entry name" value="DJ-1_THIJ_PFPI FAMILY PROTEIN"/>
    <property type="match status" value="1"/>
</dbReference>
<evidence type="ECO:0000313" key="4">
    <source>
        <dbReference type="Proteomes" id="UP000185753"/>
    </source>
</evidence>
<dbReference type="InterPro" id="IPR029062">
    <property type="entry name" value="Class_I_gatase-like"/>
</dbReference>
<gene>
    <name evidence="3" type="ORF">A9J31_13440</name>
</gene>
<dbReference type="PROSITE" id="PS51276">
    <property type="entry name" value="PEPTIDASE_C56_PFPI"/>
    <property type="match status" value="1"/>
</dbReference>
<feature type="domain" description="DJ-1/PfpI" evidence="2">
    <location>
        <begin position="3"/>
        <end position="165"/>
    </location>
</feature>
<dbReference type="OrthoDB" id="9792284at2"/>
<reference evidence="4" key="1">
    <citation type="submission" date="2016-06" db="EMBL/GenBank/DDBJ databases">
        <authorList>
            <person name="Radolfova-Krizova L."/>
            <person name="Nemec A."/>
        </authorList>
    </citation>
    <scope>NUCLEOTIDE SEQUENCE [LARGE SCALE GENOMIC DNA]</scope>
    <source>
        <strain evidence="4">ANC 4275</strain>
    </source>
</reference>
<evidence type="ECO:0000313" key="3">
    <source>
        <dbReference type="EMBL" id="OBX29517.1"/>
    </source>
</evidence>
<sequence length="178" mass="19916">MHKRIAVLVTYDFEDVEYIEPVEAFRAARHSIINIEEQVGKIVYGMKRQSQITIDQSIDDASVHEFDALFIPGGFSPDKLALDDRFLYFVRHFADSQKPILTSCHGPLLLLEAGVVKGRHLANIQTLNEDLLEAGAVLSDLPVVNDCNLYITSRSTSDTPKFIDVCLQVLGQPHPPIQ</sequence>
<comment type="similarity">
    <text evidence="1">Belongs to the peptidase C56 family.</text>
</comment>
<accession>A0A1A7RFS5</accession>
<proteinExistence type="inferred from homology"/>
<dbReference type="SUPFAM" id="SSF52317">
    <property type="entry name" value="Class I glutamine amidotransferase-like"/>
    <property type="match status" value="1"/>
</dbReference>
<comment type="caution">
    <text evidence="3">The sequence shown here is derived from an EMBL/GenBank/DDBJ whole genome shotgun (WGS) entry which is preliminary data.</text>
</comment>
<dbReference type="Proteomes" id="UP000185753">
    <property type="component" value="Unassembled WGS sequence"/>
</dbReference>
<dbReference type="AlphaFoldDB" id="A0A1A7RFS5"/>
<dbReference type="InterPro" id="IPR006286">
    <property type="entry name" value="C56_PfpI-like"/>
</dbReference>
<evidence type="ECO:0000256" key="1">
    <source>
        <dbReference type="ARBA" id="ARBA00008542"/>
    </source>
</evidence>
<dbReference type="PANTHER" id="PTHR42733">
    <property type="entry name" value="DJ-1 PROTEIN"/>
    <property type="match status" value="1"/>
</dbReference>
<organism evidence="3 4">
    <name type="scientific">Acinetobacter gandensis</name>
    <dbReference type="NCBI Taxonomy" id="1443941"/>
    <lineage>
        <taxon>Bacteria</taxon>
        <taxon>Pseudomonadati</taxon>
        <taxon>Pseudomonadota</taxon>
        <taxon>Gammaproteobacteria</taxon>
        <taxon>Moraxellales</taxon>
        <taxon>Moraxellaceae</taxon>
        <taxon>Acinetobacter</taxon>
    </lineage>
</organism>
<protein>
    <submittedName>
        <fullName evidence="3">Peptidase</fullName>
    </submittedName>
</protein>
<dbReference type="EMBL" id="LZDS01000006">
    <property type="protein sequence ID" value="OBX29517.1"/>
    <property type="molecule type" value="Genomic_DNA"/>
</dbReference>
<dbReference type="Pfam" id="PF01965">
    <property type="entry name" value="DJ-1_PfpI"/>
    <property type="match status" value="1"/>
</dbReference>
<dbReference type="Gene3D" id="3.40.50.880">
    <property type="match status" value="1"/>
</dbReference>
<name>A0A1A7RFS5_9GAMM</name>